<keyword evidence="1" id="KW-0812">Transmembrane</keyword>
<comment type="caution">
    <text evidence="2">The sequence shown here is derived from an EMBL/GenBank/DDBJ whole genome shotgun (WGS) entry which is preliminary data.</text>
</comment>
<proteinExistence type="predicted"/>
<feature type="transmembrane region" description="Helical" evidence="1">
    <location>
        <begin position="146"/>
        <end position="162"/>
    </location>
</feature>
<dbReference type="Proteomes" id="UP000238042">
    <property type="component" value="Unassembled WGS sequence"/>
</dbReference>
<organism evidence="2 3">
    <name type="scientific">Apibacter adventoris</name>
    <dbReference type="NCBI Taxonomy" id="1679466"/>
    <lineage>
        <taxon>Bacteria</taxon>
        <taxon>Pseudomonadati</taxon>
        <taxon>Bacteroidota</taxon>
        <taxon>Flavobacteriia</taxon>
        <taxon>Flavobacteriales</taxon>
        <taxon>Weeksellaceae</taxon>
        <taxon>Apibacter</taxon>
    </lineage>
</organism>
<keyword evidence="1" id="KW-0472">Membrane</keyword>
<dbReference type="EMBL" id="PSZM01000046">
    <property type="protein sequence ID" value="PQL90419.1"/>
    <property type="molecule type" value="Genomic_DNA"/>
</dbReference>
<reference evidence="2 3" key="1">
    <citation type="submission" date="2018-02" db="EMBL/GenBank/DDBJ databases">
        <title>Genome sequences of Apibacter spp., gut symbionts of Asian honey bees.</title>
        <authorList>
            <person name="Kwong W.K."/>
            <person name="Steele M.I."/>
            <person name="Moran N.A."/>
        </authorList>
    </citation>
    <scope>NUCLEOTIDE SEQUENCE [LARGE SCALE GENOMIC DNA]</scope>
    <source>
        <strain evidence="3">wkB301</strain>
    </source>
</reference>
<sequence>MRSSFKIIVYAILLSLLLNYIVYYGFTTNYTGDVFSEEGFKNQYNNSVYKFRILSKYFLYFIYEAIKSPNIPDSRLLILDSHASNSFYNSYFILNTFFTSLVSIILVLILNNPLIKIAKNYKLLLIYSIISAICLTQFVVVPYDVSAYFFLLVFILMSLEYLIKSRIIYLIGMFFIIFISALNRETSALSISYLISILFFKYGISKKIFYPVLLMILAYLIAYIGLRLYFQNNTIFMHITFLSILLPKNLIGLLAWILLFILSISLANHKKNKLLIIYFHILSIPYIFSCFFTGLIFEMRLYIPLFLTSVILALMDTDKIKNLN</sequence>
<evidence type="ECO:0000313" key="3">
    <source>
        <dbReference type="Proteomes" id="UP000238042"/>
    </source>
</evidence>
<dbReference type="RefSeq" id="WP_105247593.1">
    <property type="nucleotide sequence ID" value="NZ_PSZM01000046.1"/>
</dbReference>
<keyword evidence="1" id="KW-1133">Transmembrane helix</keyword>
<dbReference type="AlphaFoldDB" id="A0A2S8A784"/>
<feature type="transmembrane region" description="Helical" evidence="1">
    <location>
        <begin position="123"/>
        <end position="140"/>
    </location>
</feature>
<feature type="transmembrane region" description="Helical" evidence="1">
    <location>
        <begin position="211"/>
        <end position="230"/>
    </location>
</feature>
<feature type="transmembrane region" description="Helical" evidence="1">
    <location>
        <begin position="91"/>
        <end position="111"/>
    </location>
</feature>
<dbReference type="OrthoDB" id="1236004at2"/>
<evidence type="ECO:0000313" key="2">
    <source>
        <dbReference type="EMBL" id="PQL90419.1"/>
    </source>
</evidence>
<name>A0A2S8A784_9FLAO</name>
<feature type="transmembrane region" description="Helical" evidence="1">
    <location>
        <begin position="274"/>
        <end position="295"/>
    </location>
</feature>
<feature type="transmembrane region" description="Helical" evidence="1">
    <location>
        <begin position="167"/>
        <end position="182"/>
    </location>
</feature>
<evidence type="ECO:0000256" key="1">
    <source>
        <dbReference type="SAM" id="Phobius"/>
    </source>
</evidence>
<keyword evidence="3" id="KW-1185">Reference proteome</keyword>
<gene>
    <name evidence="2" type="ORF">C4S77_11020</name>
</gene>
<evidence type="ECO:0008006" key="4">
    <source>
        <dbReference type="Google" id="ProtNLM"/>
    </source>
</evidence>
<accession>A0A2S8A784</accession>
<protein>
    <recommendedName>
        <fullName evidence="4">Glycosyltransferase RgtA/B/C/D-like domain-containing protein</fullName>
    </recommendedName>
</protein>
<feature type="transmembrane region" description="Helical" evidence="1">
    <location>
        <begin position="250"/>
        <end position="267"/>
    </location>
</feature>
<feature type="transmembrane region" description="Helical" evidence="1">
    <location>
        <begin position="7"/>
        <end position="26"/>
    </location>
</feature>